<sequence length="150" mass="17254">MLKDKSTYSQAGYTLTELLITLSILSMLVLLPIIYLPTSMNTYKTKEIADQFKEDILLAQHLAMSHGEIVTIKFFGPQKEYRIFGSKVYLVRPFADENMVFSSHSLPGIQIQFLENGNPRYSGTMHLDIQKEKYAYTILLGKGRVHYRKL</sequence>
<dbReference type="Pfam" id="PF07963">
    <property type="entry name" value="N_methyl"/>
    <property type="match status" value="1"/>
</dbReference>
<comment type="subcellular location">
    <subcellularLocation>
        <location evidence="1">Cell surface</location>
    </subcellularLocation>
</comment>
<dbReference type="KEGG" id="bpf:BpOF4_01725"/>
<evidence type="ECO:0000313" key="5">
    <source>
        <dbReference type="Proteomes" id="UP000001544"/>
    </source>
</evidence>
<reference evidence="4 5" key="1">
    <citation type="journal article" date="2011" name="Environ. Microbiol.">
        <title>Genome of alkaliphilic Bacillus pseudofirmus OF4 reveals adaptations that support the ability to grow in an external pH range from 7.5 to 11.4.</title>
        <authorList>
            <person name="Janto B."/>
            <person name="Ahmed A."/>
            <person name="Ito M."/>
            <person name="Liu J."/>
            <person name="Hicks D.B."/>
            <person name="Pagni S."/>
            <person name="Fackelmayer O.J."/>
            <person name="Smith T.A."/>
            <person name="Earl J."/>
            <person name="Elbourne L.D."/>
            <person name="Hassan K."/>
            <person name="Paulsen I.T."/>
            <person name="Kolsto A.B."/>
            <person name="Tourasse N.J."/>
            <person name="Ehrlich G.D."/>
            <person name="Boissy R."/>
            <person name="Ivey D.M."/>
            <person name="Li G."/>
            <person name="Xue Y."/>
            <person name="Ma Y."/>
            <person name="Hu F.Z."/>
            <person name="Krulwich T.A."/>
        </authorList>
    </citation>
    <scope>NUCLEOTIDE SEQUENCE [LARGE SCALE GENOMIC DNA]</scope>
    <source>
        <strain evidence="5">ATCC BAA-2126 / JCM 17055 / OF4</strain>
    </source>
</reference>
<dbReference type="PIRSF" id="PIRSF021292">
    <property type="entry name" value="Competence_ComGD"/>
    <property type="match status" value="1"/>
</dbReference>
<keyword evidence="3" id="KW-0812">Transmembrane</keyword>
<dbReference type="AlphaFoldDB" id="D3FUY7"/>
<keyword evidence="2" id="KW-0178">Competence</keyword>
<evidence type="ECO:0000256" key="3">
    <source>
        <dbReference type="SAM" id="Phobius"/>
    </source>
</evidence>
<keyword evidence="3" id="KW-1133">Transmembrane helix</keyword>
<dbReference type="HOGENOM" id="CLU_125331_1_1_9"/>
<dbReference type="RefSeq" id="WP_012959691.1">
    <property type="nucleotide sequence ID" value="NC_013791.2"/>
</dbReference>
<dbReference type="InterPro" id="IPR012902">
    <property type="entry name" value="N_methyl_site"/>
</dbReference>
<dbReference type="NCBIfam" id="NF040982">
    <property type="entry name" value="ComGD"/>
    <property type="match status" value="1"/>
</dbReference>
<accession>D3FUY7</accession>
<name>D3FUY7_ALKPO</name>
<evidence type="ECO:0000256" key="2">
    <source>
        <dbReference type="ARBA" id="ARBA00023287"/>
    </source>
</evidence>
<keyword evidence="3" id="KW-0472">Membrane</keyword>
<dbReference type="SUPFAM" id="SSF54523">
    <property type="entry name" value="Pili subunits"/>
    <property type="match status" value="1"/>
</dbReference>
<dbReference type="eggNOG" id="COG2165">
    <property type="taxonomic scope" value="Bacteria"/>
</dbReference>
<dbReference type="InterPro" id="IPR016785">
    <property type="entry name" value="ComGD"/>
</dbReference>
<dbReference type="InterPro" id="IPR045584">
    <property type="entry name" value="Pilin-like"/>
</dbReference>
<dbReference type="GO" id="GO:0030420">
    <property type="term" value="P:establishment of competence for transformation"/>
    <property type="evidence" value="ECO:0007669"/>
    <property type="project" value="UniProtKB-KW"/>
</dbReference>
<dbReference type="Proteomes" id="UP000001544">
    <property type="component" value="Chromosome"/>
</dbReference>
<dbReference type="STRING" id="398511.BpOF4_01725"/>
<feature type="transmembrane region" description="Helical" evidence="3">
    <location>
        <begin position="12"/>
        <end position="36"/>
    </location>
</feature>
<evidence type="ECO:0000256" key="1">
    <source>
        <dbReference type="ARBA" id="ARBA00004241"/>
    </source>
</evidence>
<protein>
    <submittedName>
        <fullName evidence="4">Competence protein</fullName>
    </submittedName>
</protein>
<dbReference type="NCBIfam" id="TIGR02532">
    <property type="entry name" value="IV_pilin_GFxxxE"/>
    <property type="match status" value="1"/>
</dbReference>
<gene>
    <name evidence="4" type="primary">comGD</name>
    <name evidence="4" type="ordered locus">BpOF4_01725</name>
</gene>
<organism evidence="4 5">
    <name type="scientific">Alkalihalophilus pseudofirmus (strain ATCC BAA-2126 / JCM 17055 / OF4)</name>
    <name type="common">Bacillus pseudofirmus</name>
    <dbReference type="NCBI Taxonomy" id="398511"/>
    <lineage>
        <taxon>Bacteria</taxon>
        <taxon>Bacillati</taxon>
        <taxon>Bacillota</taxon>
        <taxon>Bacilli</taxon>
        <taxon>Bacillales</taxon>
        <taxon>Bacillaceae</taxon>
        <taxon>Alkalihalophilus</taxon>
    </lineage>
</organism>
<evidence type="ECO:0000313" key="4">
    <source>
        <dbReference type="EMBL" id="ADC48413.1"/>
    </source>
</evidence>
<dbReference type="EMBL" id="CP001878">
    <property type="protein sequence ID" value="ADC48413.1"/>
    <property type="molecule type" value="Genomic_DNA"/>
</dbReference>
<dbReference type="GO" id="GO:0009986">
    <property type="term" value="C:cell surface"/>
    <property type="evidence" value="ECO:0007669"/>
    <property type="project" value="UniProtKB-SubCell"/>
</dbReference>
<keyword evidence="5" id="KW-1185">Reference proteome</keyword>
<proteinExistence type="predicted"/>